<protein>
    <submittedName>
        <fullName evidence="1">Uncharacterized protein</fullName>
    </submittedName>
</protein>
<proteinExistence type="predicted"/>
<sequence>CHEEKSHCIFRWPCPTTPQLCRYCQGKSVRSYDIDETVTIFQNRFAKRILKAKEMSAEALTLVQWDPTACEAYALKGEIPEHLDVFSSTMSQQHVPDLTHYLEETGIKEKNKKHVQKISMQNSRRKN</sequence>
<reference evidence="1 2" key="1">
    <citation type="journal article" date="2018" name="Sci. Rep.">
        <title>Comparative analysis of the Pocillopora damicornis genome highlights role of immune system in coral evolution.</title>
        <authorList>
            <person name="Cunning R."/>
            <person name="Bay R.A."/>
            <person name="Gillette P."/>
            <person name="Baker A.C."/>
            <person name="Traylor-Knowles N."/>
        </authorList>
    </citation>
    <scope>NUCLEOTIDE SEQUENCE [LARGE SCALE GENOMIC DNA]</scope>
    <source>
        <strain evidence="1">RSMAS</strain>
        <tissue evidence="1">Whole animal</tissue>
    </source>
</reference>
<gene>
    <name evidence="1" type="ORF">pdam_00024836</name>
</gene>
<feature type="non-terminal residue" evidence="1">
    <location>
        <position position="1"/>
    </location>
</feature>
<dbReference type="Proteomes" id="UP000275408">
    <property type="component" value="Unassembled WGS sequence"/>
</dbReference>
<organism evidence="1 2">
    <name type="scientific">Pocillopora damicornis</name>
    <name type="common">Cauliflower coral</name>
    <name type="synonym">Millepora damicornis</name>
    <dbReference type="NCBI Taxonomy" id="46731"/>
    <lineage>
        <taxon>Eukaryota</taxon>
        <taxon>Metazoa</taxon>
        <taxon>Cnidaria</taxon>
        <taxon>Anthozoa</taxon>
        <taxon>Hexacorallia</taxon>
        <taxon>Scleractinia</taxon>
        <taxon>Astrocoeniina</taxon>
        <taxon>Pocilloporidae</taxon>
        <taxon>Pocillopora</taxon>
    </lineage>
</organism>
<dbReference type="AlphaFoldDB" id="A0A3M6TJ51"/>
<name>A0A3M6TJ51_POCDA</name>
<accession>A0A3M6TJ51</accession>
<keyword evidence="2" id="KW-1185">Reference proteome</keyword>
<feature type="non-terminal residue" evidence="1">
    <location>
        <position position="127"/>
    </location>
</feature>
<evidence type="ECO:0000313" key="2">
    <source>
        <dbReference type="Proteomes" id="UP000275408"/>
    </source>
</evidence>
<dbReference type="EMBL" id="RCHS01003490">
    <property type="protein sequence ID" value="RMX41447.1"/>
    <property type="molecule type" value="Genomic_DNA"/>
</dbReference>
<evidence type="ECO:0000313" key="1">
    <source>
        <dbReference type="EMBL" id="RMX41447.1"/>
    </source>
</evidence>
<comment type="caution">
    <text evidence="1">The sequence shown here is derived from an EMBL/GenBank/DDBJ whole genome shotgun (WGS) entry which is preliminary data.</text>
</comment>